<sequence>MEPHETSSETTATESTSTGARQSKAYTPKKGHATPKRKQAQTHSGSFESRFTPAESLGESRKRRKELKASMSNAEWKAYKAEQKEARKQRQRAAQRGMDSGDERYLLPRDKGPERAFVRDLVDSKRHLNSYVMPFAIGLLLVMMVSTSYPSISNIVSIVAMLIMLVFFAEAVMLGRAASRAVREKFPNTTENGYAIGFYAFGRASQPRRWRTPKPKVEIGDIVK</sequence>
<evidence type="ECO:0000256" key="1">
    <source>
        <dbReference type="SAM" id="MobiDB-lite"/>
    </source>
</evidence>
<dbReference type="Proteomes" id="UP000035199">
    <property type="component" value="Chromosome"/>
</dbReference>
<gene>
    <name evidence="3" type="ORF">CMUST_11030</name>
</gene>
<dbReference type="PATRIC" id="fig|571915.4.peg.2350"/>
<feature type="compositionally biased region" description="Low complexity" evidence="1">
    <location>
        <begin position="8"/>
        <end position="18"/>
    </location>
</feature>
<organism evidence="3 4">
    <name type="scientific">Corynebacterium mustelae</name>
    <dbReference type="NCBI Taxonomy" id="571915"/>
    <lineage>
        <taxon>Bacteria</taxon>
        <taxon>Bacillati</taxon>
        <taxon>Actinomycetota</taxon>
        <taxon>Actinomycetes</taxon>
        <taxon>Mycobacteriales</taxon>
        <taxon>Corynebacteriaceae</taxon>
        <taxon>Corynebacterium</taxon>
    </lineage>
</organism>
<dbReference type="EMBL" id="CP011542">
    <property type="protein sequence ID" value="AKK06521.1"/>
    <property type="molecule type" value="Genomic_DNA"/>
</dbReference>
<evidence type="ECO:0000256" key="2">
    <source>
        <dbReference type="SAM" id="Phobius"/>
    </source>
</evidence>
<proteinExistence type="predicted"/>
<dbReference type="OrthoDB" id="5194448at2"/>
<dbReference type="AlphaFoldDB" id="A0A0G3GZC8"/>
<feature type="compositionally biased region" description="Basic residues" evidence="1">
    <location>
        <begin position="27"/>
        <end position="40"/>
    </location>
</feature>
<feature type="transmembrane region" description="Helical" evidence="2">
    <location>
        <begin position="128"/>
        <end position="149"/>
    </location>
</feature>
<dbReference type="InterPro" id="IPR021403">
    <property type="entry name" value="DUF3043"/>
</dbReference>
<reference evidence="3 4" key="1">
    <citation type="journal article" date="2015" name="Genome Announc.">
        <title>Complete Genome Sequence of the Type Strain Corynebacterium mustelae DSM 45274, Isolated from Various Tissues of a Male Ferret with Lethal Sepsis.</title>
        <authorList>
            <person name="Ruckert C."/>
            <person name="Eimer J."/>
            <person name="Winkler A."/>
            <person name="Tauch A."/>
        </authorList>
    </citation>
    <scope>NUCLEOTIDE SEQUENCE [LARGE SCALE GENOMIC DNA]</scope>
    <source>
        <strain evidence="3 4">DSM 45274</strain>
    </source>
</reference>
<evidence type="ECO:0000313" key="4">
    <source>
        <dbReference type="Proteomes" id="UP000035199"/>
    </source>
</evidence>
<feature type="region of interest" description="Disordered" evidence="1">
    <location>
        <begin position="1"/>
        <end position="106"/>
    </location>
</feature>
<name>A0A0G3GZC8_9CORY</name>
<protein>
    <submittedName>
        <fullName evidence="3">Putative DUF3043 family protein</fullName>
    </submittedName>
</protein>
<keyword evidence="4" id="KW-1185">Reference proteome</keyword>
<dbReference type="RefSeq" id="WP_047263579.1">
    <property type="nucleotide sequence ID" value="NZ_CP011542.1"/>
</dbReference>
<accession>A0A0G3GZC8</accession>
<dbReference type="Pfam" id="PF11241">
    <property type="entry name" value="DUF3043"/>
    <property type="match status" value="1"/>
</dbReference>
<keyword evidence="2" id="KW-0472">Membrane</keyword>
<evidence type="ECO:0000313" key="3">
    <source>
        <dbReference type="EMBL" id="AKK06521.1"/>
    </source>
</evidence>
<feature type="transmembrane region" description="Helical" evidence="2">
    <location>
        <begin position="155"/>
        <end position="175"/>
    </location>
</feature>
<dbReference type="STRING" id="571915.CMUST_11030"/>
<feature type="compositionally biased region" description="Basic and acidic residues" evidence="1">
    <location>
        <begin position="77"/>
        <end position="88"/>
    </location>
</feature>
<keyword evidence="2" id="KW-0812">Transmembrane</keyword>
<dbReference type="KEGG" id="cmv:CMUST_11030"/>
<reference evidence="4" key="2">
    <citation type="submission" date="2015-05" db="EMBL/GenBank/DDBJ databases">
        <title>Complete genome sequence of Corynebacterium mustelae DSM 45274, isolated from various tissues of a male ferret with lethal sepsis.</title>
        <authorList>
            <person name="Ruckert C."/>
            <person name="Albersmeier A."/>
            <person name="Winkler A."/>
            <person name="Tauch A."/>
        </authorList>
    </citation>
    <scope>NUCLEOTIDE SEQUENCE [LARGE SCALE GENOMIC DNA]</scope>
    <source>
        <strain evidence="4">DSM 45274</strain>
    </source>
</reference>
<keyword evidence="2" id="KW-1133">Transmembrane helix</keyword>